<dbReference type="InterPro" id="IPR002937">
    <property type="entry name" value="Amino_oxidase"/>
</dbReference>
<feature type="domain" description="Amine oxidase" evidence="1">
    <location>
        <begin position="31"/>
        <end position="296"/>
    </location>
</feature>
<proteinExistence type="predicted"/>
<evidence type="ECO:0000259" key="1">
    <source>
        <dbReference type="Pfam" id="PF01593"/>
    </source>
</evidence>
<comment type="caution">
    <text evidence="2">The sequence shown here is derived from an EMBL/GenBank/DDBJ whole genome shotgun (WGS) entry which is preliminary data.</text>
</comment>
<dbReference type="InterPro" id="IPR050464">
    <property type="entry name" value="Zeta_carotene_desat/Oxidored"/>
</dbReference>
<gene>
    <name evidence="2" type="ORF">E6Q80_18585</name>
</gene>
<dbReference type="Gene3D" id="1.10.405.20">
    <property type="match status" value="1"/>
</dbReference>
<dbReference type="PANTHER" id="PTHR42923">
    <property type="entry name" value="PROTOPORPHYRINOGEN OXIDASE"/>
    <property type="match status" value="1"/>
</dbReference>
<dbReference type="FunFam" id="1.10.405.20:FF:000001">
    <property type="entry name" value="Amine oxidase"/>
    <property type="match status" value="1"/>
</dbReference>
<dbReference type="InterPro" id="IPR036188">
    <property type="entry name" value="FAD/NAD-bd_sf"/>
</dbReference>
<evidence type="ECO:0000313" key="2">
    <source>
        <dbReference type="EMBL" id="TXH80453.1"/>
    </source>
</evidence>
<dbReference type="Pfam" id="PF01593">
    <property type="entry name" value="Amino_oxidase"/>
    <property type="match status" value="1"/>
</dbReference>
<dbReference type="SUPFAM" id="SSF51905">
    <property type="entry name" value="FAD/NAD(P)-binding domain"/>
    <property type="match status" value="1"/>
</dbReference>
<dbReference type="Proteomes" id="UP000321192">
    <property type="component" value="Unassembled WGS sequence"/>
</dbReference>
<dbReference type="PANTHER" id="PTHR42923:SF17">
    <property type="entry name" value="AMINE OXIDASE DOMAIN-CONTAINING PROTEIN"/>
    <property type="match status" value="1"/>
</dbReference>
<dbReference type="EMBL" id="SSFD01000310">
    <property type="protein sequence ID" value="TXH80453.1"/>
    <property type="molecule type" value="Genomic_DNA"/>
</dbReference>
<name>A0A5C7S9Z7_THASP</name>
<dbReference type="AlphaFoldDB" id="A0A5C7S9Z7"/>
<sequence>MKMGEIERLHATGEAGRGAEGRRIAVIGGGIAGLSTAWLLAPQHSVTLFEAGSYVGGHTNTIDVTVDGLTHPVDTGFLVFNRRTYPNLCALFALLQVEAVETEMSFGVSLAEPELEWAGTDLASVFAQRGNLVRPAFLAMLRDILRFNRETTRMASEGGMPALSLGEYLDLEDYSQAFRDWYLLPMAAAIWSCPTHTMLAYPLATFVQFCHNHGLLQILDRPTWMTVKGGGRSYVRRMLARLDDVRVNAPVQRVVRGEDGVWVHTAAGPERFDEVVFACHSDQALAILGSEATPDERRILGAVRYQANVAYLHTDTALLPRRPKVWSAWNYLAGKGAPDARPVSVSYLINRLQPLPFQTPVVVSLNPFIAPAADKTFRRIEYAHPVFDHGAIDAQAALPSIQGRERCWFAGAWTGYGFHEDGLKSAVAVVEAMGVEVPWRRGRVPAAKRAGTALEAA</sequence>
<dbReference type="Gene3D" id="3.50.50.60">
    <property type="entry name" value="FAD/NAD(P)-binding domain"/>
    <property type="match status" value="1"/>
</dbReference>
<protein>
    <submittedName>
        <fullName evidence="2">FAD-dependent oxidoreductase</fullName>
    </submittedName>
</protein>
<dbReference type="GO" id="GO:0016491">
    <property type="term" value="F:oxidoreductase activity"/>
    <property type="evidence" value="ECO:0007669"/>
    <property type="project" value="InterPro"/>
</dbReference>
<reference evidence="2 3" key="1">
    <citation type="submission" date="2018-09" db="EMBL/GenBank/DDBJ databases">
        <title>Metagenome Assembled Genomes from an Advanced Water Purification Facility.</title>
        <authorList>
            <person name="Stamps B.W."/>
            <person name="Spear J.R."/>
        </authorList>
    </citation>
    <scope>NUCLEOTIDE SEQUENCE [LARGE SCALE GENOMIC DNA]</scope>
    <source>
        <strain evidence="2">Bin_27_1</strain>
    </source>
</reference>
<accession>A0A5C7S9Z7</accession>
<organism evidence="2 3">
    <name type="scientific">Thauera aminoaromatica</name>
    <dbReference type="NCBI Taxonomy" id="164330"/>
    <lineage>
        <taxon>Bacteria</taxon>
        <taxon>Pseudomonadati</taxon>
        <taxon>Pseudomonadota</taxon>
        <taxon>Betaproteobacteria</taxon>
        <taxon>Rhodocyclales</taxon>
        <taxon>Zoogloeaceae</taxon>
        <taxon>Thauera</taxon>
    </lineage>
</organism>
<evidence type="ECO:0000313" key="3">
    <source>
        <dbReference type="Proteomes" id="UP000321192"/>
    </source>
</evidence>
<dbReference type="RefSeq" id="WP_276661128.1">
    <property type="nucleotide sequence ID" value="NZ_SSFD01000310.1"/>
</dbReference>